<reference evidence="14" key="1">
    <citation type="journal article" date="2019" name="Int. J. Syst. Evol. Microbiol.">
        <title>The Global Catalogue of Microorganisms (GCM) 10K type strain sequencing project: providing services to taxonomists for standard genome sequencing and annotation.</title>
        <authorList>
            <consortium name="The Broad Institute Genomics Platform"/>
            <consortium name="The Broad Institute Genome Sequencing Center for Infectious Disease"/>
            <person name="Wu L."/>
            <person name="Ma J."/>
        </authorList>
    </citation>
    <scope>NUCLEOTIDE SEQUENCE [LARGE SCALE GENOMIC DNA]</scope>
    <source>
        <strain evidence="14">CCUG 48884</strain>
    </source>
</reference>
<evidence type="ECO:0000256" key="3">
    <source>
        <dbReference type="ARBA" id="ARBA00022630"/>
    </source>
</evidence>
<comment type="subcellular location">
    <subcellularLocation>
        <location evidence="10">Cytoplasm</location>
    </subcellularLocation>
</comment>
<comment type="caution">
    <text evidence="13">The sequence shown here is derived from an EMBL/GenBank/DDBJ whole genome shotgun (WGS) entry which is preliminary data.</text>
</comment>
<gene>
    <name evidence="10 13" type="primary">mnmC</name>
    <name evidence="13" type="ORF">ACFQ4M_09995</name>
</gene>
<keyword evidence="3 10" id="KW-0285">Flavoprotein</keyword>
<dbReference type="InterPro" id="IPR017610">
    <property type="entry name" value="tRNA_S-uridine_synth_MnmC_C"/>
</dbReference>
<name>A0ABW3WD30_9RHOO</name>
<dbReference type="NCBIfam" id="NF002483">
    <property type="entry name" value="PRK01747.1-4"/>
    <property type="match status" value="1"/>
</dbReference>
<evidence type="ECO:0000256" key="8">
    <source>
        <dbReference type="ARBA" id="ARBA00023002"/>
    </source>
</evidence>
<dbReference type="EC" id="2.1.1.61" evidence="10"/>
<dbReference type="Gene3D" id="3.30.9.10">
    <property type="entry name" value="D-Amino Acid Oxidase, subunit A, domain 2"/>
    <property type="match status" value="1"/>
</dbReference>
<organism evidence="13 14">
    <name type="scientific">Thauera mechernichensis</name>
    <dbReference type="NCBI Taxonomy" id="82788"/>
    <lineage>
        <taxon>Bacteria</taxon>
        <taxon>Pseudomonadati</taxon>
        <taxon>Pseudomonadota</taxon>
        <taxon>Betaproteobacteria</taxon>
        <taxon>Rhodocyclales</taxon>
        <taxon>Zoogloeaceae</taxon>
        <taxon>Thauera</taxon>
    </lineage>
</organism>
<sequence>MPIIPARLEHSADGVPYSSTFDDIYHSADGALGQAQHVFLAGNALPERWQGREHFVIVETGFGLGLNFLATWAAWRADPQRCKRLHFISCELHPFSTEDLARVHARWPQLAAQADALRAQWPALTPGLHRLHLDNDQVTLTLYFGDAREGLAQLLARADAFYLDGFSPARNPELWSARIFHLLARLAAPGATLATWSVAGEVREGLRRAGFEVRKAAGFGGKRQMLCGILANSETHSQTDEQALPARGHALIVGAGLAGCSMAERLAARGWTIELIDQAAGPANGASGNLAGVLRPLPSLDDNRMSRLTRAGTLHGWAHIARLRARGLAVQADACGVLHLARDGAQAAKMQAVVERLGLPASHLSHVDTDAAARIAGCTVAAGGWWFADSGWVQPPSLCAANLAASGQSLHTHFGRKLAQLERQGGLWHAYDDQHRLIAAAPVVILAAGVGVLELDTGMRLPVVSARGQVSLLPAASASPPRVVVCRGGYVSPEIDGLRCAGATFDVDDSEPALRARDHADNLGKLEAMLPGFTHGLDATALRGRVGFRPASPDRLPMIGALPADGTAAPRAELAGLARQAGLHVLSGYGARGLVWTTLAAESLASALCAEPLPLERDLWEALDPGRFLLRPPRPGRTAE</sequence>
<dbReference type="Pfam" id="PF05430">
    <property type="entry name" value="Methyltransf_30"/>
    <property type="match status" value="1"/>
</dbReference>
<comment type="similarity">
    <text evidence="10">In the N-terminal section; belongs to the methyltransferase superfamily. tRNA (mnm(5)s(2)U34)-methyltransferase family.</text>
</comment>
<dbReference type="InterPro" id="IPR008471">
    <property type="entry name" value="MnmC-like_methylTransf"/>
</dbReference>
<evidence type="ECO:0000256" key="1">
    <source>
        <dbReference type="ARBA" id="ARBA00022490"/>
    </source>
</evidence>
<dbReference type="PANTHER" id="PTHR13847">
    <property type="entry name" value="SARCOSINE DEHYDROGENASE-RELATED"/>
    <property type="match status" value="1"/>
</dbReference>
<evidence type="ECO:0000256" key="10">
    <source>
        <dbReference type="HAMAP-Rule" id="MF_01102"/>
    </source>
</evidence>
<evidence type="ECO:0000259" key="12">
    <source>
        <dbReference type="Pfam" id="PF05430"/>
    </source>
</evidence>
<keyword evidence="7 10" id="KW-0274">FAD</keyword>
<accession>A0ABW3WD30</accession>
<dbReference type="HAMAP" id="MF_01102">
    <property type="entry name" value="MnmC"/>
    <property type="match status" value="1"/>
</dbReference>
<keyword evidence="4 10" id="KW-0808">Transferase</keyword>
<evidence type="ECO:0000256" key="5">
    <source>
        <dbReference type="ARBA" id="ARBA00022691"/>
    </source>
</evidence>
<evidence type="ECO:0000256" key="2">
    <source>
        <dbReference type="ARBA" id="ARBA00022603"/>
    </source>
</evidence>
<dbReference type="NCBIfam" id="NF002481">
    <property type="entry name" value="PRK01747.1-2"/>
    <property type="match status" value="1"/>
</dbReference>
<keyword evidence="9 10" id="KW-0511">Multifunctional enzyme</keyword>
<dbReference type="InterPro" id="IPR029063">
    <property type="entry name" value="SAM-dependent_MTases_sf"/>
</dbReference>
<keyword evidence="6 10" id="KW-0819">tRNA processing</keyword>
<feature type="region of interest" description="FAD-dependent cmnm(5)s(2)U34 oxidoreductase" evidence="10">
    <location>
        <begin position="253"/>
        <end position="640"/>
    </location>
</feature>
<comment type="similarity">
    <text evidence="10">In the C-terminal section; belongs to the DAO family.</text>
</comment>
<dbReference type="Gene3D" id="3.50.50.60">
    <property type="entry name" value="FAD/NAD(P)-binding domain"/>
    <property type="match status" value="1"/>
</dbReference>
<dbReference type="InterPro" id="IPR047785">
    <property type="entry name" value="tRNA_MNMC2"/>
</dbReference>
<feature type="region of interest" description="tRNA (mnm(5)s(2)U34)-methyltransferase" evidence="10">
    <location>
        <begin position="1"/>
        <end position="231"/>
    </location>
</feature>
<dbReference type="Proteomes" id="UP001597158">
    <property type="component" value="Unassembled WGS sequence"/>
</dbReference>
<proteinExistence type="inferred from homology"/>
<dbReference type="PANTHER" id="PTHR13847:SF283">
    <property type="entry name" value="TRNA 5-METHYLAMINOMETHYL-2-THIOURIDINE BIOSYNTHESIS BIFUNCTIONAL PROTEIN MNMC"/>
    <property type="match status" value="1"/>
</dbReference>
<dbReference type="InterPro" id="IPR023032">
    <property type="entry name" value="tRNA_MAMT_biosynth_bifunc_MnmC"/>
</dbReference>
<dbReference type="InterPro" id="IPR036188">
    <property type="entry name" value="FAD/NAD-bd_sf"/>
</dbReference>
<feature type="domain" description="FAD dependent oxidoreductase" evidence="11">
    <location>
        <begin position="250"/>
        <end position="606"/>
    </location>
</feature>
<evidence type="ECO:0000256" key="4">
    <source>
        <dbReference type="ARBA" id="ARBA00022679"/>
    </source>
</evidence>
<keyword evidence="1 10" id="KW-0963">Cytoplasm</keyword>
<dbReference type="SUPFAM" id="SSF51905">
    <property type="entry name" value="FAD/NAD(P)-binding domain"/>
    <property type="match status" value="1"/>
</dbReference>
<evidence type="ECO:0000256" key="9">
    <source>
        <dbReference type="ARBA" id="ARBA00023268"/>
    </source>
</evidence>
<dbReference type="NCBIfam" id="TIGR03197">
    <property type="entry name" value="MnmC_Cterm"/>
    <property type="match status" value="1"/>
</dbReference>
<dbReference type="EC" id="1.5.-.-" evidence="10"/>
<dbReference type="Pfam" id="PF01266">
    <property type="entry name" value="DAO"/>
    <property type="match status" value="1"/>
</dbReference>
<comment type="cofactor">
    <cofactor evidence="10">
        <name>FAD</name>
        <dbReference type="ChEBI" id="CHEBI:57692"/>
    </cofactor>
</comment>
<keyword evidence="14" id="KW-1185">Reference proteome</keyword>
<dbReference type="RefSeq" id="WP_277832580.1">
    <property type="nucleotide sequence ID" value="NZ_JARQZE010000005.1"/>
</dbReference>
<evidence type="ECO:0000256" key="7">
    <source>
        <dbReference type="ARBA" id="ARBA00022827"/>
    </source>
</evidence>
<dbReference type="Gene3D" id="3.40.50.150">
    <property type="entry name" value="Vaccinia Virus protein VP39"/>
    <property type="match status" value="1"/>
</dbReference>
<feature type="domain" description="MnmC-like methyltransferase" evidence="12">
    <location>
        <begin position="109"/>
        <end position="229"/>
    </location>
</feature>
<dbReference type="NCBIfam" id="NF033855">
    <property type="entry name" value="tRNA_MNMC2"/>
    <property type="match status" value="1"/>
</dbReference>
<protein>
    <recommendedName>
        <fullName evidence="10">tRNA 5-methylaminomethyl-2-thiouridine biosynthesis bifunctional protein MnmC</fullName>
        <shortName evidence="10">tRNA mnm(5)s(2)U biosynthesis bifunctional protein</shortName>
    </recommendedName>
    <domain>
        <recommendedName>
            <fullName evidence="10">tRNA (mnm(5)s(2)U34)-methyltransferase</fullName>
            <ecNumber evidence="10">2.1.1.61</ecNumber>
        </recommendedName>
    </domain>
    <domain>
        <recommendedName>
            <fullName evidence="10">FAD-dependent cmnm(5)s(2)U34 oxidoreductase</fullName>
            <ecNumber evidence="10">1.5.-.-</ecNumber>
        </recommendedName>
    </domain>
</protein>
<keyword evidence="5 10" id="KW-0949">S-adenosyl-L-methionine</keyword>
<dbReference type="EMBL" id="JBHTMC010000020">
    <property type="protein sequence ID" value="MFD1263918.1"/>
    <property type="molecule type" value="Genomic_DNA"/>
</dbReference>
<evidence type="ECO:0000259" key="11">
    <source>
        <dbReference type="Pfam" id="PF01266"/>
    </source>
</evidence>
<keyword evidence="2 10" id="KW-0489">Methyltransferase</keyword>
<evidence type="ECO:0000313" key="14">
    <source>
        <dbReference type="Proteomes" id="UP001597158"/>
    </source>
</evidence>
<evidence type="ECO:0000256" key="6">
    <source>
        <dbReference type="ARBA" id="ARBA00022694"/>
    </source>
</evidence>
<evidence type="ECO:0000313" key="13">
    <source>
        <dbReference type="EMBL" id="MFD1263918.1"/>
    </source>
</evidence>
<keyword evidence="8 10" id="KW-0560">Oxidoreductase</keyword>
<dbReference type="InterPro" id="IPR006076">
    <property type="entry name" value="FAD-dep_OxRdtase"/>
</dbReference>
<comment type="catalytic activity">
    <reaction evidence="10">
        <text>5-aminomethyl-2-thiouridine(34) in tRNA + S-adenosyl-L-methionine = 5-methylaminomethyl-2-thiouridine(34) in tRNA + S-adenosyl-L-homocysteine + H(+)</text>
        <dbReference type="Rhea" id="RHEA:19569"/>
        <dbReference type="Rhea" id="RHEA-COMP:10195"/>
        <dbReference type="Rhea" id="RHEA-COMP:10197"/>
        <dbReference type="ChEBI" id="CHEBI:15378"/>
        <dbReference type="ChEBI" id="CHEBI:57856"/>
        <dbReference type="ChEBI" id="CHEBI:59789"/>
        <dbReference type="ChEBI" id="CHEBI:74454"/>
        <dbReference type="ChEBI" id="CHEBI:74455"/>
        <dbReference type="EC" id="2.1.1.61"/>
    </reaction>
</comment>
<comment type="function">
    <text evidence="10">Catalyzes the last two steps in the biosynthesis of 5-methylaminomethyl-2-thiouridine (mnm(5)s(2)U) at the wobble position (U34) in tRNA. Catalyzes the FAD-dependent demodification of cmnm(5)s(2)U34 to nm(5)s(2)U34, followed by the transfer of a methyl group from S-adenosyl-L-methionine to nm(5)s(2)U34, to form mnm(5)s(2)U34.</text>
</comment>